<name>A0AAW1PXD3_9CHLO</name>
<protein>
    <submittedName>
        <fullName evidence="6">Uncharacterized protein</fullName>
    </submittedName>
</protein>
<keyword evidence="7" id="KW-1185">Reference proteome</keyword>
<proteinExistence type="predicted"/>
<dbReference type="EMBL" id="JALJOR010000008">
    <property type="protein sequence ID" value="KAK9813067.1"/>
    <property type="molecule type" value="Genomic_DNA"/>
</dbReference>
<sequence>MGYLNCSSEGCLGKPSDFPPPEAAAHADSCAAALQLPKVALMFLTRGDLYHEPTWRLWFQYAANLVPLDAVRAGQCSADRLHAISQHCASKRSGSDALAQQHLFNVYIHSSPDWPGYPKGNIFRGRELTQRVNASWGTHALIDATRLLIAAALRDPNNHKLVLLSEAVLPLFPPTLIYQQLMTEDKSRVNACEHEAMNLERWHPNMTDGRFTKADWRKSSQWVALTRHHAAIARDDTYLNAIFQRWCYSRKDPLLAKWYDCYSDEHYIPSLLAYNGETDAADCAGKMVHVDWSMGGPHPMTYAPDDITADRFMNLRSGDGCHAAAAMRLVGDMVLPANQVTMKQHVVLILNKATGAALA</sequence>
<dbReference type="InterPro" id="IPR044174">
    <property type="entry name" value="BC10-like"/>
</dbReference>
<dbReference type="PANTHER" id="PTHR31042">
    <property type="entry name" value="CORE-2/I-BRANCHING BETA-1,6-N-ACETYLGLUCOSAMINYLTRANSFERASE FAMILY PROTEIN-RELATED"/>
    <property type="match status" value="1"/>
</dbReference>
<dbReference type="PANTHER" id="PTHR31042:SF150">
    <property type="entry name" value="OS06G0661900 PROTEIN"/>
    <property type="match status" value="1"/>
</dbReference>
<dbReference type="AlphaFoldDB" id="A0AAW1PXD3"/>
<evidence type="ECO:0000256" key="5">
    <source>
        <dbReference type="ARBA" id="ARBA00023180"/>
    </source>
</evidence>
<comment type="subcellular location">
    <subcellularLocation>
        <location evidence="1">Membrane</location>
        <topology evidence="1">Single-pass type II membrane protein</topology>
    </subcellularLocation>
</comment>
<evidence type="ECO:0000256" key="3">
    <source>
        <dbReference type="ARBA" id="ARBA00022679"/>
    </source>
</evidence>
<accession>A0AAW1PXD3</accession>
<keyword evidence="4" id="KW-0472">Membrane</keyword>
<evidence type="ECO:0000256" key="2">
    <source>
        <dbReference type="ARBA" id="ARBA00022676"/>
    </source>
</evidence>
<organism evidence="6 7">
    <name type="scientific">[Myrmecia] bisecta</name>
    <dbReference type="NCBI Taxonomy" id="41462"/>
    <lineage>
        <taxon>Eukaryota</taxon>
        <taxon>Viridiplantae</taxon>
        <taxon>Chlorophyta</taxon>
        <taxon>core chlorophytes</taxon>
        <taxon>Trebouxiophyceae</taxon>
        <taxon>Trebouxiales</taxon>
        <taxon>Trebouxiaceae</taxon>
        <taxon>Myrmecia</taxon>
    </lineage>
</organism>
<evidence type="ECO:0000313" key="7">
    <source>
        <dbReference type="Proteomes" id="UP001489004"/>
    </source>
</evidence>
<comment type="caution">
    <text evidence="6">The sequence shown here is derived from an EMBL/GenBank/DDBJ whole genome shotgun (WGS) entry which is preliminary data.</text>
</comment>
<dbReference type="GO" id="GO:0016757">
    <property type="term" value="F:glycosyltransferase activity"/>
    <property type="evidence" value="ECO:0007669"/>
    <property type="project" value="UniProtKB-KW"/>
</dbReference>
<keyword evidence="2" id="KW-0328">Glycosyltransferase</keyword>
<dbReference type="InterPro" id="IPR003406">
    <property type="entry name" value="Glyco_trans_14"/>
</dbReference>
<evidence type="ECO:0000256" key="1">
    <source>
        <dbReference type="ARBA" id="ARBA00004606"/>
    </source>
</evidence>
<evidence type="ECO:0000313" key="6">
    <source>
        <dbReference type="EMBL" id="KAK9813067.1"/>
    </source>
</evidence>
<dbReference type="GO" id="GO:0016020">
    <property type="term" value="C:membrane"/>
    <property type="evidence" value="ECO:0007669"/>
    <property type="project" value="UniProtKB-SubCell"/>
</dbReference>
<keyword evidence="3" id="KW-0808">Transferase</keyword>
<dbReference type="Proteomes" id="UP001489004">
    <property type="component" value="Unassembled WGS sequence"/>
</dbReference>
<dbReference type="Pfam" id="PF02485">
    <property type="entry name" value="Branch"/>
    <property type="match status" value="1"/>
</dbReference>
<evidence type="ECO:0000256" key="4">
    <source>
        <dbReference type="ARBA" id="ARBA00023136"/>
    </source>
</evidence>
<reference evidence="6 7" key="1">
    <citation type="journal article" date="2024" name="Nat. Commun.">
        <title>Phylogenomics reveals the evolutionary origins of lichenization in chlorophyte algae.</title>
        <authorList>
            <person name="Puginier C."/>
            <person name="Libourel C."/>
            <person name="Otte J."/>
            <person name="Skaloud P."/>
            <person name="Haon M."/>
            <person name="Grisel S."/>
            <person name="Petersen M."/>
            <person name="Berrin J.G."/>
            <person name="Delaux P.M."/>
            <person name="Dal Grande F."/>
            <person name="Keller J."/>
        </authorList>
    </citation>
    <scope>NUCLEOTIDE SEQUENCE [LARGE SCALE GENOMIC DNA]</scope>
    <source>
        <strain evidence="6 7">SAG 2043</strain>
    </source>
</reference>
<gene>
    <name evidence="6" type="ORF">WJX72_008331</name>
</gene>
<keyword evidence="5" id="KW-0325">Glycoprotein</keyword>